<name>A0A4Z0BIJ0_9BURK</name>
<comment type="caution">
    <text evidence="1">The sequence shown here is derived from an EMBL/GenBank/DDBJ whole genome shotgun (WGS) entry which is preliminary data.</text>
</comment>
<dbReference type="EMBL" id="SMLK01000005">
    <property type="protein sequence ID" value="TFY99132.1"/>
    <property type="molecule type" value="Genomic_DNA"/>
</dbReference>
<accession>A0A4Z0BIJ0</accession>
<dbReference type="AlphaFoldDB" id="A0A4Z0BIJ0"/>
<sequence length="258" mass="27819">MAQGGKEWVLAVSEGTSGGTDHARVIAKYGGLAGVIGDAAKHKVVVVFVREFGLLEEGMKQGRYDFVMARPSDYPARGVRDYGYRYVANANPDGNCLIVAPKNSGLKKLSDAHGKRWVLPEQAAYMTKFCRAELRDQGIDIDKEKVAYTREQATVGQYLDTGFADVGGVASYSGLAKEWQKNGGVVLHKSKPQPYFPLIAGKSVSARQVEAIQKQLASIETVPGGPDALKSIGITGFDTGGEKRLSELLDWLGKKPAL</sequence>
<protein>
    <submittedName>
        <fullName evidence="1">Phosphate ABC transporter substrate-binding protein</fullName>
    </submittedName>
</protein>
<reference evidence="1 2" key="1">
    <citation type="submission" date="2019-03" db="EMBL/GenBank/DDBJ databases">
        <title>Ramlibacter sp. 18x22-1, whole genome shotgun sequence.</title>
        <authorList>
            <person name="Zhang X."/>
            <person name="Feng G."/>
            <person name="Zhu H."/>
        </authorList>
    </citation>
    <scope>NUCLEOTIDE SEQUENCE [LARGE SCALE GENOMIC DNA]</scope>
    <source>
        <strain evidence="1 2">18x22-1</strain>
    </source>
</reference>
<keyword evidence="2" id="KW-1185">Reference proteome</keyword>
<proteinExistence type="predicted"/>
<organism evidence="1 2">
    <name type="scientific">Ramlibacter humi</name>
    <dbReference type="NCBI Taxonomy" id="2530451"/>
    <lineage>
        <taxon>Bacteria</taxon>
        <taxon>Pseudomonadati</taxon>
        <taxon>Pseudomonadota</taxon>
        <taxon>Betaproteobacteria</taxon>
        <taxon>Burkholderiales</taxon>
        <taxon>Comamonadaceae</taxon>
        <taxon>Ramlibacter</taxon>
    </lineage>
</organism>
<evidence type="ECO:0000313" key="2">
    <source>
        <dbReference type="Proteomes" id="UP000297839"/>
    </source>
</evidence>
<gene>
    <name evidence="1" type="ORF">EZ216_16220</name>
</gene>
<evidence type="ECO:0000313" key="1">
    <source>
        <dbReference type="EMBL" id="TFY99132.1"/>
    </source>
</evidence>
<dbReference type="Gene3D" id="3.40.190.10">
    <property type="entry name" value="Periplasmic binding protein-like II"/>
    <property type="match status" value="2"/>
</dbReference>
<dbReference type="OrthoDB" id="8896906at2"/>
<dbReference type="SUPFAM" id="SSF53850">
    <property type="entry name" value="Periplasmic binding protein-like II"/>
    <property type="match status" value="1"/>
</dbReference>
<dbReference type="Proteomes" id="UP000297839">
    <property type="component" value="Unassembled WGS sequence"/>
</dbReference>
<dbReference type="Pfam" id="PF12974">
    <property type="entry name" value="Phosphonate-bd"/>
    <property type="match status" value="1"/>
</dbReference>